<sequence>CIARALLRKSKVVVLDEATANIDGDTDRLIQDTLRANFDHDNVTKLVIAHRVHTILDSDRILVLQDGSVVEFDTPAALLAIENGVFKALAAHAGATLP</sequence>
<organism evidence="1 2">
    <name type="scientific">Aphanomyces astaci</name>
    <name type="common">Crayfish plague agent</name>
    <dbReference type="NCBI Taxonomy" id="112090"/>
    <lineage>
        <taxon>Eukaryota</taxon>
        <taxon>Sar</taxon>
        <taxon>Stramenopiles</taxon>
        <taxon>Oomycota</taxon>
        <taxon>Saprolegniomycetes</taxon>
        <taxon>Saprolegniales</taxon>
        <taxon>Verrucalvaceae</taxon>
        <taxon>Aphanomyces</taxon>
    </lineage>
</organism>
<dbReference type="AlphaFoldDB" id="A0A3R6Y1R2"/>
<dbReference type="Gene3D" id="3.40.50.300">
    <property type="entry name" value="P-loop containing nucleotide triphosphate hydrolases"/>
    <property type="match status" value="1"/>
</dbReference>
<dbReference type="PANTHER" id="PTHR43394">
    <property type="entry name" value="ATP-DEPENDENT PERMEASE MDL1, MITOCHONDRIAL"/>
    <property type="match status" value="1"/>
</dbReference>
<dbReference type="Proteomes" id="UP000286510">
    <property type="component" value="Unassembled WGS sequence"/>
</dbReference>
<dbReference type="GO" id="GO:0005743">
    <property type="term" value="C:mitochondrial inner membrane"/>
    <property type="evidence" value="ECO:0007669"/>
    <property type="project" value="TreeGrafter"/>
</dbReference>
<dbReference type="EMBL" id="QUTF01002776">
    <property type="protein sequence ID" value="RHZ42109.1"/>
    <property type="molecule type" value="Genomic_DNA"/>
</dbReference>
<evidence type="ECO:0000313" key="2">
    <source>
        <dbReference type="Proteomes" id="UP000286510"/>
    </source>
</evidence>
<accession>A0A3R6Y1R2</accession>
<dbReference type="SUPFAM" id="SSF52540">
    <property type="entry name" value="P-loop containing nucleoside triphosphate hydrolases"/>
    <property type="match status" value="1"/>
</dbReference>
<dbReference type="InterPro" id="IPR027417">
    <property type="entry name" value="P-loop_NTPase"/>
</dbReference>
<dbReference type="PANTHER" id="PTHR43394:SF1">
    <property type="entry name" value="ATP-BINDING CASSETTE SUB-FAMILY B MEMBER 10, MITOCHONDRIAL"/>
    <property type="match status" value="1"/>
</dbReference>
<evidence type="ECO:0008006" key="3">
    <source>
        <dbReference type="Google" id="ProtNLM"/>
    </source>
</evidence>
<protein>
    <recommendedName>
        <fullName evidence="3">ABC transporter domain-containing protein</fullName>
    </recommendedName>
</protein>
<dbReference type="InterPro" id="IPR039421">
    <property type="entry name" value="Type_1_exporter"/>
</dbReference>
<comment type="caution">
    <text evidence="1">The sequence shown here is derived from an EMBL/GenBank/DDBJ whole genome shotgun (WGS) entry which is preliminary data.</text>
</comment>
<dbReference type="GO" id="GO:0015421">
    <property type="term" value="F:ABC-type oligopeptide transporter activity"/>
    <property type="evidence" value="ECO:0007669"/>
    <property type="project" value="TreeGrafter"/>
</dbReference>
<proteinExistence type="predicted"/>
<evidence type="ECO:0000313" key="1">
    <source>
        <dbReference type="EMBL" id="RHZ42109.1"/>
    </source>
</evidence>
<feature type="non-terminal residue" evidence="1">
    <location>
        <position position="1"/>
    </location>
</feature>
<gene>
    <name evidence="1" type="ORF">DYB26_016238</name>
</gene>
<reference evidence="1 2" key="1">
    <citation type="submission" date="2018-08" db="EMBL/GenBank/DDBJ databases">
        <title>Aphanomyces genome sequencing and annotation.</title>
        <authorList>
            <person name="Minardi D."/>
            <person name="Oidtmann B."/>
            <person name="Van Der Giezen M."/>
            <person name="Studholme D.J."/>
        </authorList>
    </citation>
    <scope>NUCLEOTIDE SEQUENCE [LARGE SCALE GENOMIC DNA]</scope>
    <source>
        <strain evidence="1 2">FDL457</strain>
    </source>
</reference>
<name>A0A3R6Y1R2_APHAT</name>
<dbReference type="GO" id="GO:0090374">
    <property type="term" value="P:oligopeptide export from mitochondrion"/>
    <property type="evidence" value="ECO:0007669"/>
    <property type="project" value="TreeGrafter"/>
</dbReference>